<reference evidence="2" key="2">
    <citation type="journal article" date="2015" name="Data Brief">
        <title>Shoot transcriptome of the giant reed, Arundo donax.</title>
        <authorList>
            <person name="Barrero R.A."/>
            <person name="Guerrero F.D."/>
            <person name="Moolhuijzen P."/>
            <person name="Goolsby J.A."/>
            <person name="Tidwell J."/>
            <person name="Bellgard S.E."/>
            <person name="Bellgard M.I."/>
        </authorList>
    </citation>
    <scope>NUCLEOTIDE SEQUENCE</scope>
    <source>
        <tissue evidence="2">Shoot tissue taken approximately 20 cm above the soil surface</tissue>
    </source>
</reference>
<feature type="compositionally biased region" description="Low complexity" evidence="1">
    <location>
        <begin position="113"/>
        <end position="129"/>
    </location>
</feature>
<sequence length="178" mass="19004">MTNSTSAALSSRRSTREPRPSASRLDSATGRPMHPRHLRPSGMDPIARSTHPAQYRAPQARHDSLSPRPQKPLPFPHLQQPRDLGPLRSKCAGEREPLDWPAARGRASPEAASSSSSSSSSSSYSSSSSEDWRRDPPVSAKVTVGWWGFGGSAWRPASSAPSSSEGDDGSSAEWCAAA</sequence>
<accession>A0A0A9DKH4</accession>
<organism evidence="2">
    <name type="scientific">Arundo donax</name>
    <name type="common">Giant reed</name>
    <name type="synonym">Donax arundinaceus</name>
    <dbReference type="NCBI Taxonomy" id="35708"/>
    <lineage>
        <taxon>Eukaryota</taxon>
        <taxon>Viridiplantae</taxon>
        <taxon>Streptophyta</taxon>
        <taxon>Embryophyta</taxon>
        <taxon>Tracheophyta</taxon>
        <taxon>Spermatophyta</taxon>
        <taxon>Magnoliopsida</taxon>
        <taxon>Liliopsida</taxon>
        <taxon>Poales</taxon>
        <taxon>Poaceae</taxon>
        <taxon>PACMAD clade</taxon>
        <taxon>Arundinoideae</taxon>
        <taxon>Arundineae</taxon>
        <taxon>Arundo</taxon>
    </lineage>
</organism>
<feature type="region of interest" description="Disordered" evidence="1">
    <location>
        <begin position="154"/>
        <end position="178"/>
    </location>
</feature>
<proteinExistence type="predicted"/>
<feature type="compositionally biased region" description="Low complexity" evidence="1">
    <location>
        <begin position="1"/>
        <end position="12"/>
    </location>
</feature>
<evidence type="ECO:0000313" key="2">
    <source>
        <dbReference type="EMBL" id="JAD84282.1"/>
    </source>
</evidence>
<reference evidence="2" key="1">
    <citation type="submission" date="2014-09" db="EMBL/GenBank/DDBJ databases">
        <authorList>
            <person name="Magalhaes I.L.F."/>
            <person name="Oliveira U."/>
            <person name="Santos F.R."/>
            <person name="Vidigal T.H.D.A."/>
            <person name="Brescovit A.D."/>
            <person name="Santos A.J."/>
        </authorList>
    </citation>
    <scope>NUCLEOTIDE SEQUENCE</scope>
    <source>
        <tissue evidence="2">Shoot tissue taken approximately 20 cm above the soil surface</tissue>
    </source>
</reference>
<evidence type="ECO:0000256" key="1">
    <source>
        <dbReference type="SAM" id="MobiDB-lite"/>
    </source>
</evidence>
<protein>
    <submittedName>
        <fullName evidence="2">Uncharacterized protein</fullName>
    </submittedName>
</protein>
<dbReference type="AlphaFoldDB" id="A0A0A9DKH4"/>
<feature type="compositionally biased region" description="Low complexity" evidence="1">
    <location>
        <begin position="154"/>
        <end position="164"/>
    </location>
</feature>
<feature type="region of interest" description="Disordered" evidence="1">
    <location>
        <begin position="1"/>
        <end position="138"/>
    </location>
</feature>
<name>A0A0A9DKH4_ARUDO</name>
<dbReference type="EMBL" id="GBRH01213613">
    <property type="protein sequence ID" value="JAD84282.1"/>
    <property type="molecule type" value="Transcribed_RNA"/>
</dbReference>